<dbReference type="InterPro" id="IPR003488">
    <property type="entry name" value="DprA"/>
</dbReference>
<organism evidence="3 4">
    <name type="scientific">Corynebacterium heidelbergense</name>
    <dbReference type="NCBI Taxonomy" id="2055947"/>
    <lineage>
        <taxon>Bacteria</taxon>
        <taxon>Bacillati</taxon>
        <taxon>Actinomycetota</taxon>
        <taxon>Actinomycetes</taxon>
        <taxon>Mycobacteriales</taxon>
        <taxon>Corynebacteriaceae</taxon>
        <taxon>Corynebacterium</taxon>
    </lineage>
</organism>
<comment type="caution">
    <text evidence="3">The sequence shown here is derived from an EMBL/GenBank/DDBJ whole genome shotgun (WGS) entry which is preliminary data.</text>
</comment>
<dbReference type="SUPFAM" id="SSF46785">
    <property type="entry name" value="Winged helix' DNA-binding domain"/>
    <property type="match status" value="1"/>
</dbReference>
<dbReference type="AlphaFoldDB" id="A0A364V700"/>
<dbReference type="GO" id="GO:0009294">
    <property type="term" value="P:DNA-mediated transformation"/>
    <property type="evidence" value="ECO:0007669"/>
    <property type="project" value="InterPro"/>
</dbReference>
<dbReference type="InterPro" id="IPR036390">
    <property type="entry name" value="WH_DNA-bd_sf"/>
</dbReference>
<evidence type="ECO:0000256" key="1">
    <source>
        <dbReference type="ARBA" id="ARBA00006525"/>
    </source>
</evidence>
<comment type="similarity">
    <text evidence="1">Belongs to the DprA/Smf family.</text>
</comment>
<protein>
    <submittedName>
        <fullName evidence="3">DNA-protecting protein DprA</fullName>
    </submittedName>
</protein>
<dbReference type="Pfam" id="PF02481">
    <property type="entry name" value="DNA_processg_A"/>
    <property type="match status" value="1"/>
</dbReference>
<dbReference type="NCBIfam" id="TIGR00732">
    <property type="entry name" value="dprA"/>
    <property type="match status" value="1"/>
</dbReference>
<accession>A0A364V700</accession>
<dbReference type="EMBL" id="QHCV01000025">
    <property type="protein sequence ID" value="RAV32384.1"/>
    <property type="molecule type" value="Genomic_DNA"/>
</dbReference>
<dbReference type="PANTHER" id="PTHR43022:SF1">
    <property type="entry name" value="PROTEIN SMF"/>
    <property type="match status" value="1"/>
</dbReference>
<evidence type="ECO:0000313" key="3">
    <source>
        <dbReference type="EMBL" id="RAV32384.1"/>
    </source>
</evidence>
<evidence type="ECO:0000313" key="4">
    <source>
        <dbReference type="Proteomes" id="UP000251577"/>
    </source>
</evidence>
<proteinExistence type="inferred from homology"/>
<feature type="domain" description="Smf/DprA SLOG" evidence="2">
    <location>
        <begin position="123"/>
        <end position="322"/>
    </location>
</feature>
<name>A0A364V700_9CORY</name>
<dbReference type="RefSeq" id="WP_113630470.1">
    <property type="nucleotide sequence ID" value="NZ_QHCV01000025.1"/>
</dbReference>
<dbReference type="InterPro" id="IPR057666">
    <property type="entry name" value="DrpA_SLOG"/>
</dbReference>
<keyword evidence="4" id="KW-1185">Reference proteome</keyword>
<sequence length="406" mass="43667">MSGPEQWGDSVDRREYLAWVYLRRVIEASRGDLLELLWPGGDTSQPADVVDVAERIATRDTGLPDRLLQATANRYCADPRQDAEIARRRGMRLIFPGCPEWPRRLDNSFFSLHGAGVGSDSTVRGLSTAPFALWVEGKGRLDRLVQLSVAMVGTRAPSRYGREVAQQFATELGLAGYSVVSGGALGIDRVCHEAALDCGASSIAVLASGPDVDYPSAHGPLFRRIRHHGCTVSEYPPGVPPARHRFLTRNRLVAGLALGTVVLQAPLRSGALNTANWSEAMVKPTLAVPGPVTSAGFQGCLKYIRDNRAAMAICTGDIREQLEPLGRGAAPGEPELPFGQTALTLSETMVFDACAIGSEAHAGSVSDVQAATGLSGNLVMRTLRDLEKRGYVRREGSRWIKAPGTR</sequence>
<dbReference type="SUPFAM" id="SSF102405">
    <property type="entry name" value="MCP/YpsA-like"/>
    <property type="match status" value="1"/>
</dbReference>
<evidence type="ECO:0000259" key="2">
    <source>
        <dbReference type="Pfam" id="PF02481"/>
    </source>
</evidence>
<dbReference type="Proteomes" id="UP000251577">
    <property type="component" value="Unassembled WGS sequence"/>
</dbReference>
<dbReference type="Gene3D" id="3.40.50.450">
    <property type="match status" value="1"/>
</dbReference>
<reference evidence="3 4" key="1">
    <citation type="journal article" date="2018" name="Syst. Appl. Microbiol.">
        <title>Corynebacterium heidelbergense sp. nov., isolated from the preen glands of Egyptian geese (Alopochen aegyptiacus).</title>
        <authorList>
            <person name="Braun M.S."/>
            <person name="Wang E."/>
            <person name="Zimmermann S."/>
            <person name="Wink M."/>
        </authorList>
    </citation>
    <scope>NUCLEOTIDE SEQUENCE [LARGE SCALE GENOMIC DNA]</scope>
    <source>
        <strain evidence="3 4">647</strain>
    </source>
</reference>
<gene>
    <name evidence="3" type="primary">dprA</name>
    <name evidence="3" type="ORF">DLJ54_03650</name>
</gene>
<dbReference type="PANTHER" id="PTHR43022">
    <property type="entry name" value="PROTEIN SMF"/>
    <property type="match status" value="1"/>
</dbReference>